<sequence>VSLPYSPGAAASNSQSTFNQALLEATMFWLKGCPRCSGDLYVDQDQYGSFVSCLQCGLNRELANQPGEALRLVAEPSLPAPVPQWHMDGTTRRRLSHGGRHFAKPLTLGEEAAA</sequence>
<feature type="region of interest" description="Disordered" evidence="1">
    <location>
        <begin position="83"/>
        <end position="114"/>
    </location>
</feature>
<organism evidence="2">
    <name type="scientific">marine metagenome</name>
    <dbReference type="NCBI Taxonomy" id="408172"/>
    <lineage>
        <taxon>unclassified sequences</taxon>
        <taxon>metagenomes</taxon>
        <taxon>ecological metagenomes</taxon>
    </lineage>
</organism>
<protein>
    <submittedName>
        <fullName evidence="2">Uncharacterized protein</fullName>
    </submittedName>
</protein>
<dbReference type="EMBL" id="UINC01061270">
    <property type="protein sequence ID" value="SVB86669.1"/>
    <property type="molecule type" value="Genomic_DNA"/>
</dbReference>
<dbReference type="AlphaFoldDB" id="A0A382HHJ2"/>
<proteinExistence type="predicted"/>
<feature type="compositionally biased region" description="Basic residues" evidence="1">
    <location>
        <begin position="92"/>
        <end position="103"/>
    </location>
</feature>
<name>A0A382HHJ2_9ZZZZ</name>
<gene>
    <name evidence="2" type="ORF">METZ01_LOCUS239523</name>
</gene>
<evidence type="ECO:0000313" key="2">
    <source>
        <dbReference type="EMBL" id="SVB86669.1"/>
    </source>
</evidence>
<evidence type="ECO:0000256" key="1">
    <source>
        <dbReference type="SAM" id="MobiDB-lite"/>
    </source>
</evidence>
<accession>A0A382HHJ2</accession>
<reference evidence="2" key="1">
    <citation type="submission" date="2018-05" db="EMBL/GenBank/DDBJ databases">
        <authorList>
            <person name="Lanie J.A."/>
            <person name="Ng W.-L."/>
            <person name="Kazmierczak K.M."/>
            <person name="Andrzejewski T.M."/>
            <person name="Davidsen T.M."/>
            <person name="Wayne K.J."/>
            <person name="Tettelin H."/>
            <person name="Glass J.I."/>
            <person name="Rusch D."/>
            <person name="Podicherti R."/>
            <person name="Tsui H.-C.T."/>
            <person name="Winkler M.E."/>
        </authorList>
    </citation>
    <scope>NUCLEOTIDE SEQUENCE</scope>
</reference>
<feature type="non-terminal residue" evidence="2">
    <location>
        <position position="1"/>
    </location>
</feature>